<evidence type="ECO:0000313" key="4">
    <source>
        <dbReference type="EMBL" id="ABX42073.1"/>
    </source>
</evidence>
<dbReference type="eggNOG" id="COG0520">
    <property type="taxonomic scope" value="Bacteria"/>
</dbReference>
<dbReference type="PANTHER" id="PTHR43586">
    <property type="entry name" value="CYSTEINE DESULFURASE"/>
    <property type="match status" value="1"/>
</dbReference>
<keyword evidence="5" id="KW-1185">Reference proteome</keyword>
<organism evidence="4 5">
    <name type="scientific">Lachnoclostridium phytofermentans (strain ATCC 700394 / DSM 18823 / ISDg)</name>
    <name type="common">Clostridium phytofermentans</name>
    <dbReference type="NCBI Taxonomy" id="357809"/>
    <lineage>
        <taxon>Bacteria</taxon>
        <taxon>Bacillati</taxon>
        <taxon>Bacillota</taxon>
        <taxon>Clostridia</taxon>
        <taxon>Lachnospirales</taxon>
        <taxon>Lachnospiraceae</taxon>
    </lineage>
</organism>
<feature type="domain" description="Aminotransferase class V" evidence="3">
    <location>
        <begin position="1"/>
        <end position="111"/>
    </location>
</feature>
<evidence type="ECO:0000259" key="3">
    <source>
        <dbReference type="Pfam" id="PF00266"/>
    </source>
</evidence>
<sequence length="124" mass="13698">MGLGAAVDYLQDIGMDNIAEYEHRLFTYTSEALRNVPGLSIIGTASEKAGVISFTLNGIATESIGQVLNKEGIAIRTGHHCSLPILRRFGIESTARISLAFYNTYREIDVLIDTLWKQVTKTYT</sequence>
<keyword evidence="2" id="KW-0663">Pyridoxal phosphate</keyword>
<dbReference type="Gene3D" id="3.90.1150.10">
    <property type="entry name" value="Aspartate Aminotransferase, domain 1"/>
    <property type="match status" value="1"/>
</dbReference>
<dbReference type="AlphaFoldDB" id="A9KRJ9"/>
<proteinExistence type="predicted"/>
<gene>
    <name evidence="4" type="ordered locus">Cphy_1701</name>
</gene>
<protein>
    <submittedName>
        <fullName evidence="4">Cysteine desulfurase, SufS subfamily</fullName>
    </submittedName>
</protein>
<name>A9KRJ9_LACP7</name>
<dbReference type="Proteomes" id="UP000000370">
    <property type="component" value="Chromosome"/>
</dbReference>
<evidence type="ECO:0000256" key="1">
    <source>
        <dbReference type="ARBA" id="ARBA00001933"/>
    </source>
</evidence>
<dbReference type="RefSeq" id="WP_012199727.1">
    <property type="nucleotide sequence ID" value="NC_010001.1"/>
</dbReference>
<evidence type="ECO:0000256" key="2">
    <source>
        <dbReference type="ARBA" id="ARBA00022898"/>
    </source>
</evidence>
<dbReference type="InterPro" id="IPR015422">
    <property type="entry name" value="PyrdxlP-dep_Trfase_small"/>
</dbReference>
<dbReference type="PANTHER" id="PTHR43586:SF8">
    <property type="entry name" value="CYSTEINE DESULFURASE 1, CHLOROPLASTIC"/>
    <property type="match status" value="1"/>
</dbReference>
<accession>A9KRJ9</accession>
<dbReference type="SUPFAM" id="SSF53383">
    <property type="entry name" value="PLP-dependent transferases"/>
    <property type="match status" value="1"/>
</dbReference>
<dbReference type="KEGG" id="cpy:Cphy_1701"/>
<comment type="cofactor">
    <cofactor evidence="1">
        <name>pyridoxal 5'-phosphate</name>
        <dbReference type="ChEBI" id="CHEBI:597326"/>
    </cofactor>
</comment>
<dbReference type="InterPro" id="IPR000192">
    <property type="entry name" value="Aminotrans_V_dom"/>
</dbReference>
<evidence type="ECO:0000313" key="5">
    <source>
        <dbReference type="Proteomes" id="UP000000370"/>
    </source>
</evidence>
<dbReference type="Pfam" id="PF00266">
    <property type="entry name" value="Aminotran_5"/>
    <property type="match status" value="1"/>
</dbReference>
<dbReference type="EMBL" id="CP000885">
    <property type="protein sequence ID" value="ABX42073.1"/>
    <property type="molecule type" value="Genomic_DNA"/>
</dbReference>
<dbReference type="HOGENOM" id="CLU_003433_8_0_9"/>
<dbReference type="STRING" id="357809.Cphy_1701"/>
<dbReference type="InterPro" id="IPR015424">
    <property type="entry name" value="PyrdxlP-dep_Trfase"/>
</dbReference>
<reference evidence="5" key="1">
    <citation type="submission" date="2007-11" db="EMBL/GenBank/DDBJ databases">
        <title>Complete genome sequence of Clostridium phytofermentans ISDg.</title>
        <authorList>
            <person name="Leschine S.B."/>
            <person name="Warnick T.A."/>
            <person name="Blanchard J.L."/>
            <person name="Schnell D.J."/>
            <person name="Petit E.L."/>
            <person name="LaTouf W.G."/>
            <person name="Copeland A."/>
            <person name="Lucas S."/>
            <person name="Lapidus A."/>
            <person name="Barry K."/>
            <person name="Glavina del Rio T."/>
            <person name="Dalin E."/>
            <person name="Tice H."/>
            <person name="Pitluck S."/>
            <person name="Kiss H."/>
            <person name="Brettin T."/>
            <person name="Bruce D."/>
            <person name="Detter J.C."/>
            <person name="Han C."/>
            <person name="Kuske C."/>
            <person name="Schmutz J."/>
            <person name="Larimer F."/>
            <person name="Land M."/>
            <person name="Hauser L."/>
            <person name="Kyrpides N."/>
            <person name="Kim E.A."/>
            <person name="Richardson P."/>
        </authorList>
    </citation>
    <scope>NUCLEOTIDE SEQUENCE [LARGE SCALE GENOMIC DNA]</scope>
    <source>
        <strain evidence="5">ATCC 700394 / DSM 18823 / ISDg</strain>
    </source>
</reference>